<feature type="compositionally biased region" description="Basic and acidic residues" evidence="1">
    <location>
        <begin position="43"/>
        <end position="58"/>
    </location>
</feature>
<reference evidence="2 3" key="1">
    <citation type="journal article" date="2023" name="Plants (Basel)">
        <title>Bridging the Gap: Combining Genomics and Transcriptomics Approaches to Understand Stylosanthes scabra, an Orphan Legume from the Brazilian Caatinga.</title>
        <authorList>
            <person name="Ferreira-Neto J.R.C."/>
            <person name="da Silva M.D."/>
            <person name="Binneck E."/>
            <person name="de Melo N.F."/>
            <person name="da Silva R.H."/>
            <person name="de Melo A.L.T.M."/>
            <person name="Pandolfi V."/>
            <person name="Bustamante F.O."/>
            <person name="Brasileiro-Vidal A.C."/>
            <person name="Benko-Iseppon A.M."/>
        </authorList>
    </citation>
    <scope>NUCLEOTIDE SEQUENCE [LARGE SCALE GENOMIC DNA]</scope>
    <source>
        <tissue evidence="2">Leaves</tissue>
    </source>
</reference>
<evidence type="ECO:0000313" key="3">
    <source>
        <dbReference type="Proteomes" id="UP001341840"/>
    </source>
</evidence>
<dbReference type="Proteomes" id="UP001341840">
    <property type="component" value="Unassembled WGS sequence"/>
</dbReference>
<feature type="region of interest" description="Disordered" evidence="1">
    <location>
        <begin position="1"/>
        <end position="75"/>
    </location>
</feature>
<evidence type="ECO:0000313" key="2">
    <source>
        <dbReference type="EMBL" id="MED6145017.1"/>
    </source>
</evidence>
<gene>
    <name evidence="2" type="ORF">PIB30_021007</name>
</gene>
<dbReference type="EMBL" id="JASCZI010090689">
    <property type="protein sequence ID" value="MED6145017.1"/>
    <property type="molecule type" value="Genomic_DNA"/>
</dbReference>
<accession>A0ABU6T8H8</accession>
<protein>
    <submittedName>
        <fullName evidence="2">Uncharacterized protein</fullName>
    </submittedName>
</protein>
<organism evidence="2 3">
    <name type="scientific">Stylosanthes scabra</name>
    <dbReference type="NCBI Taxonomy" id="79078"/>
    <lineage>
        <taxon>Eukaryota</taxon>
        <taxon>Viridiplantae</taxon>
        <taxon>Streptophyta</taxon>
        <taxon>Embryophyta</taxon>
        <taxon>Tracheophyta</taxon>
        <taxon>Spermatophyta</taxon>
        <taxon>Magnoliopsida</taxon>
        <taxon>eudicotyledons</taxon>
        <taxon>Gunneridae</taxon>
        <taxon>Pentapetalae</taxon>
        <taxon>rosids</taxon>
        <taxon>fabids</taxon>
        <taxon>Fabales</taxon>
        <taxon>Fabaceae</taxon>
        <taxon>Papilionoideae</taxon>
        <taxon>50 kb inversion clade</taxon>
        <taxon>dalbergioids sensu lato</taxon>
        <taxon>Dalbergieae</taxon>
        <taxon>Pterocarpus clade</taxon>
        <taxon>Stylosanthes</taxon>
    </lineage>
</organism>
<name>A0ABU6T8H8_9FABA</name>
<proteinExistence type="predicted"/>
<comment type="caution">
    <text evidence="2">The sequence shown here is derived from an EMBL/GenBank/DDBJ whole genome shotgun (WGS) entry which is preliminary data.</text>
</comment>
<keyword evidence="3" id="KW-1185">Reference proteome</keyword>
<evidence type="ECO:0000256" key="1">
    <source>
        <dbReference type="SAM" id="MobiDB-lite"/>
    </source>
</evidence>
<sequence length="75" mass="9024">MKRKQRRNSPFTDEEFEQKREREEESCPVTDIARKNQYYQGRDTARRGEETGGRRGEETGSGNTVMTQRSRRRRR</sequence>